<dbReference type="EMBL" id="LNTC01000001">
    <property type="protein sequence ID" value="OQR42365.1"/>
    <property type="molecule type" value="Genomic_DNA"/>
</dbReference>
<dbReference type="Gene3D" id="3.30.930.30">
    <property type="match status" value="1"/>
</dbReference>
<name>A0A1V9VE77_9BACT</name>
<comment type="caution">
    <text evidence="1">The sequence shown here is derived from an EMBL/GenBank/DDBJ whole genome shotgun (WGS) entry which is preliminary data.</text>
</comment>
<dbReference type="AlphaFoldDB" id="A0A1V9VE77"/>
<gene>
    <name evidence="1" type="ORF">AS859_00200</name>
</gene>
<reference evidence="1 2" key="1">
    <citation type="submission" date="2017-04" db="EMBL/GenBank/DDBJ databases">
        <title>Accumulation and expression of multiple antibiotic resistance genes in Arcobacter cryaerophilus that thrives in sewage.</title>
        <authorList>
            <person name="Millar J.A."/>
            <person name="Raghavan R."/>
        </authorList>
    </citation>
    <scope>NUCLEOTIDE SEQUENCE [LARGE SCALE GENOMIC DNA]</scope>
    <source>
        <strain evidence="1 2">AZT-1</strain>
    </source>
</reference>
<accession>A0A1V9VE77</accession>
<organism evidence="1 2">
    <name type="scientific">Aliarcobacter cryaerophilus</name>
    <dbReference type="NCBI Taxonomy" id="28198"/>
    <lineage>
        <taxon>Bacteria</taxon>
        <taxon>Pseudomonadati</taxon>
        <taxon>Campylobacterota</taxon>
        <taxon>Epsilonproteobacteria</taxon>
        <taxon>Campylobacterales</taxon>
        <taxon>Arcobacteraceae</taxon>
        <taxon>Aliarcobacter</taxon>
    </lineage>
</organism>
<sequence length="342" mass="39883">MGKASFSVGKLTQHSQSHINRENGLNYAVVENSRANSFNKYYEYDEFLQKAQDRYKEKVKQNMQNSAIVNIFQEAIIAIDGHHTSEDILDLFFELKQKYGGHELISLTIHKDEGYFTKNNQNFYPHKNILKKEDNNWYITQDGLNGKKPEDFSQKVDISEFSTVLTPHAHAIFSMFDFSLGRNARMQKKDMMERLRFVATLLKMDYSLQKINKISNNDTNLDLKDSEEIDLNSQMTIKNSYLIEINTQLRAKELELEEVISKLRVKQSMLNDILIKISQKETILDELNTEMFMKEEDLENLSNIISMKNTTINNLNLTIKQKEFKIDELDSKIYGISQTMAI</sequence>
<evidence type="ECO:0000313" key="1">
    <source>
        <dbReference type="EMBL" id="OQR42365.1"/>
    </source>
</evidence>
<protein>
    <submittedName>
        <fullName evidence="1">Uncharacterized protein</fullName>
    </submittedName>
</protein>
<evidence type="ECO:0000313" key="2">
    <source>
        <dbReference type="Proteomes" id="UP000192599"/>
    </source>
</evidence>
<dbReference type="Proteomes" id="UP000192599">
    <property type="component" value="Unassembled WGS sequence"/>
</dbReference>
<proteinExistence type="predicted"/>
<dbReference type="RefSeq" id="WP_081560202.1">
    <property type="nucleotide sequence ID" value="NZ_CP060692.1"/>
</dbReference>